<proteinExistence type="predicted"/>
<feature type="domain" description="NAD(P)-binding" evidence="1">
    <location>
        <begin position="6"/>
        <end position="171"/>
    </location>
</feature>
<dbReference type="InterPro" id="IPR036291">
    <property type="entry name" value="NAD(P)-bd_dom_sf"/>
</dbReference>
<sequence>MIVVTGATGNIGRPLVEALTAAGEKVVAVSRNDAEFPAGVVHRKADLADTATLKPAFEGGEKLFLLTLDPELRIEPILEAAADAGIQSVVLISSQRAATRPTEALQAMEHAARDSGLEWTVLRPGGFASNSMLWSEPVRKERTVIAPFGDVGLPVIDPRDIAHVAAAALTEDGHAGKAYTLTGPALITPRGQAEAIAAAIGEPVRFVEQTRDEAYEQLIQFWPDHVVADTLDIIGSPNTAELEISADVERVLGHPAASYEDWAQRNAAAFR</sequence>
<dbReference type="RefSeq" id="WP_270117871.1">
    <property type="nucleotide sequence ID" value="NZ_BAAAOL010000001.1"/>
</dbReference>
<dbReference type="AlphaFoldDB" id="A0A9W6GD50"/>
<organism evidence="2 3">
    <name type="scientific">Glycomyces algeriensis</name>
    <dbReference type="NCBI Taxonomy" id="256037"/>
    <lineage>
        <taxon>Bacteria</taxon>
        <taxon>Bacillati</taxon>
        <taxon>Actinomycetota</taxon>
        <taxon>Actinomycetes</taxon>
        <taxon>Glycomycetales</taxon>
        <taxon>Glycomycetaceae</taxon>
        <taxon>Glycomyces</taxon>
    </lineage>
</organism>
<comment type="caution">
    <text evidence="2">The sequence shown here is derived from an EMBL/GenBank/DDBJ whole genome shotgun (WGS) entry which is preliminary data.</text>
</comment>
<dbReference type="Proteomes" id="UP001144313">
    <property type="component" value="Unassembled WGS sequence"/>
</dbReference>
<evidence type="ECO:0000259" key="1">
    <source>
        <dbReference type="Pfam" id="PF13460"/>
    </source>
</evidence>
<dbReference type="PANTHER" id="PTHR43162:SF1">
    <property type="entry name" value="PRESTALK A DIFFERENTIATION PROTEIN A"/>
    <property type="match status" value="1"/>
</dbReference>
<accession>A0A9W6GD50</accession>
<name>A0A9W6GD50_9ACTN</name>
<keyword evidence="3" id="KW-1185">Reference proteome</keyword>
<dbReference type="EMBL" id="BSDT01000001">
    <property type="protein sequence ID" value="GLI44568.1"/>
    <property type="molecule type" value="Genomic_DNA"/>
</dbReference>
<evidence type="ECO:0000313" key="3">
    <source>
        <dbReference type="Proteomes" id="UP001144313"/>
    </source>
</evidence>
<dbReference type="PANTHER" id="PTHR43162">
    <property type="match status" value="1"/>
</dbReference>
<gene>
    <name evidence="2" type="ORF">GALLR39Z86_44180</name>
</gene>
<dbReference type="InterPro" id="IPR016040">
    <property type="entry name" value="NAD(P)-bd_dom"/>
</dbReference>
<protein>
    <submittedName>
        <fullName evidence="2">NmrA family transcriptional regulator</fullName>
    </submittedName>
</protein>
<dbReference type="Gene3D" id="3.90.25.10">
    <property type="entry name" value="UDP-galactose 4-epimerase, domain 1"/>
    <property type="match status" value="1"/>
</dbReference>
<dbReference type="Pfam" id="PF13460">
    <property type="entry name" value="NAD_binding_10"/>
    <property type="match status" value="1"/>
</dbReference>
<dbReference type="SUPFAM" id="SSF51735">
    <property type="entry name" value="NAD(P)-binding Rossmann-fold domains"/>
    <property type="match status" value="1"/>
</dbReference>
<reference evidence="2" key="1">
    <citation type="submission" date="2022-12" db="EMBL/GenBank/DDBJ databases">
        <title>Reference genome sequencing for broad-spectrum identification of bacterial and archaeal isolates by mass spectrometry.</title>
        <authorList>
            <person name="Sekiguchi Y."/>
            <person name="Tourlousse D.M."/>
        </authorList>
    </citation>
    <scope>NUCLEOTIDE SEQUENCE</scope>
    <source>
        <strain evidence="2">LLR39Z86</strain>
    </source>
</reference>
<dbReference type="Gene3D" id="3.40.50.720">
    <property type="entry name" value="NAD(P)-binding Rossmann-like Domain"/>
    <property type="match status" value="1"/>
</dbReference>
<dbReference type="InterPro" id="IPR051604">
    <property type="entry name" value="Ergot_Alk_Oxidoreductase"/>
</dbReference>
<evidence type="ECO:0000313" key="2">
    <source>
        <dbReference type="EMBL" id="GLI44568.1"/>
    </source>
</evidence>